<feature type="domain" description="Alpha-carbonic anhydrase" evidence="1">
    <location>
        <begin position="1"/>
        <end position="134"/>
    </location>
</feature>
<organism evidence="2 3">
    <name type="scientific">Rhodohalobacter sulfatireducens</name>
    <dbReference type="NCBI Taxonomy" id="2911366"/>
    <lineage>
        <taxon>Bacteria</taxon>
        <taxon>Pseudomonadati</taxon>
        <taxon>Balneolota</taxon>
        <taxon>Balneolia</taxon>
        <taxon>Balneolales</taxon>
        <taxon>Balneolaceae</taxon>
        <taxon>Rhodohalobacter</taxon>
    </lineage>
</organism>
<gene>
    <name evidence="2" type="ORF">L6773_00140</name>
</gene>
<comment type="caution">
    <text evidence="2">The sequence shown here is derived from an EMBL/GenBank/DDBJ whole genome shotgun (WGS) entry which is preliminary data.</text>
</comment>
<evidence type="ECO:0000313" key="2">
    <source>
        <dbReference type="EMBL" id="MCG2586952.1"/>
    </source>
</evidence>
<sequence length="134" mass="15040">MALICAGFTLSILFGQGTHLHSFFDHLFDHGDIHIYVHSHSHSHTPDHEYDGSIFDLEDSHNHPTSTLNLKSVRTTTLQQNVFQLSQSFVGLISIDSGSVMDILNPTYLDLPPPDRISNLFHRYSFSLRAPPVG</sequence>
<evidence type="ECO:0000259" key="1">
    <source>
        <dbReference type="PROSITE" id="PS51144"/>
    </source>
</evidence>
<keyword evidence="3" id="KW-1185">Reference proteome</keyword>
<proteinExistence type="predicted"/>
<name>A0ABS9K7X3_9BACT</name>
<dbReference type="PROSITE" id="PS51144">
    <property type="entry name" value="ALPHA_CA_2"/>
    <property type="match status" value="1"/>
</dbReference>
<reference evidence="2" key="1">
    <citation type="submission" date="2022-01" db="EMBL/GenBank/DDBJ databases">
        <authorList>
            <person name="Wang Y."/>
        </authorList>
    </citation>
    <scope>NUCLEOTIDE SEQUENCE</scope>
    <source>
        <strain evidence="2">WB101</strain>
    </source>
</reference>
<protein>
    <recommendedName>
        <fullName evidence="1">Alpha-carbonic anhydrase domain-containing protein</fullName>
    </recommendedName>
</protein>
<evidence type="ECO:0000313" key="3">
    <source>
        <dbReference type="Proteomes" id="UP001165366"/>
    </source>
</evidence>
<accession>A0ABS9K7X3</accession>
<reference evidence="2" key="2">
    <citation type="submission" date="2024-05" db="EMBL/GenBank/DDBJ databases">
        <title>Rhodohalobacter halophilus gen. nov., sp. nov., a moderately halophilic member of the family Balneolaceae.</title>
        <authorList>
            <person name="Xia J."/>
        </authorList>
    </citation>
    <scope>NUCLEOTIDE SEQUENCE</scope>
    <source>
        <strain evidence="2">WB101</strain>
    </source>
</reference>
<dbReference type="InterPro" id="IPR001148">
    <property type="entry name" value="CA_dom"/>
</dbReference>
<dbReference type="RefSeq" id="WP_237851802.1">
    <property type="nucleotide sequence ID" value="NZ_JAKLWS010000001.1"/>
</dbReference>
<dbReference type="EMBL" id="JAKLWS010000001">
    <property type="protein sequence ID" value="MCG2586952.1"/>
    <property type="molecule type" value="Genomic_DNA"/>
</dbReference>
<dbReference type="Proteomes" id="UP001165366">
    <property type="component" value="Unassembled WGS sequence"/>
</dbReference>